<evidence type="ECO:0000313" key="2">
    <source>
        <dbReference type="EMBL" id="QIX00098.1"/>
    </source>
</evidence>
<dbReference type="PANTHER" id="PTHR12612">
    <property type="entry name" value="NUCLEAR TRANSPORT FACTOR 2"/>
    <property type="match status" value="1"/>
</dbReference>
<dbReference type="InterPro" id="IPR018222">
    <property type="entry name" value="Nuclear_transport_factor_2_euk"/>
</dbReference>
<dbReference type="SUPFAM" id="SSF54427">
    <property type="entry name" value="NTF2-like"/>
    <property type="match status" value="1"/>
</dbReference>
<evidence type="ECO:0000259" key="1">
    <source>
        <dbReference type="PROSITE" id="PS50177"/>
    </source>
</evidence>
<dbReference type="PROSITE" id="PS50177">
    <property type="entry name" value="NTF2_DOMAIN"/>
    <property type="match status" value="1"/>
</dbReference>
<name>A0A6H0XZS1_9PEZI</name>
<accession>A0A6H0XZS1</accession>
<evidence type="ECO:0000313" key="3">
    <source>
        <dbReference type="Proteomes" id="UP000503462"/>
    </source>
</evidence>
<dbReference type="InterPro" id="IPR032710">
    <property type="entry name" value="NTF2-like_dom_sf"/>
</dbReference>
<dbReference type="Gene3D" id="3.10.450.50">
    <property type="match status" value="1"/>
</dbReference>
<feature type="domain" description="NTF2" evidence="1">
    <location>
        <begin position="16"/>
        <end position="161"/>
    </location>
</feature>
<organism evidence="2 3">
    <name type="scientific">Peltaster fructicola</name>
    <dbReference type="NCBI Taxonomy" id="286661"/>
    <lineage>
        <taxon>Eukaryota</taxon>
        <taxon>Fungi</taxon>
        <taxon>Dikarya</taxon>
        <taxon>Ascomycota</taxon>
        <taxon>Pezizomycotina</taxon>
        <taxon>Dothideomycetes</taxon>
        <taxon>Dothideomycetes incertae sedis</taxon>
        <taxon>Peltaster</taxon>
    </lineage>
</organism>
<dbReference type="Pfam" id="PF02136">
    <property type="entry name" value="NTF2"/>
    <property type="match status" value="1"/>
</dbReference>
<dbReference type="InterPro" id="IPR002075">
    <property type="entry name" value="NTF2_dom"/>
</dbReference>
<gene>
    <name evidence="2" type="ORF">AMS68_005615</name>
</gene>
<dbReference type="Proteomes" id="UP000503462">
    <property type="component" value="Chromosome 4"/>
</dbReference>
<proteinExistence type="predicted"/>
<reference evidence="2 3" key="1">
    <citation type="journal article" date="2016" name="Sci. Rep.">
        <title>Peltaster fructicola genome reveals evolution from an invasive phytopathogen to an ectophytic parasite.</title>
        <authorList>
            <person name="Xu C."/>
            <person name="Chen H."/>
            <person name="Gleason M.L."/>
            <person name="Xu J.R."/>
            <person name="Liu H."/>
            <person name="Zhang R."/>
            <person name="Sun G."/>
        </authorList>
    </citation>
    <scope>NUCLEOTIDE SEQUENCE [LARGE SCALE GENOMIC DNA]</scope>
    <source>
        <strain evidence="2 3">LNHT1506</strain>
    </source>
</reference>
<dbReference type="OrthoDB" id="25408at2759"/>
<dbReference type="InterPro" id="IPR045875">
    <property type="entry name" value="NTF2"/>
</dbReference>
<dbReference type="EMBL" id="CP051142">
    <property type="protein sequence ID" value="QIX00098.1"/>
    <property type="molecule type" value="Genomic_DNA"/>
</dbReference>
<dbReference type="GO" id="GO:0006913">
    <property type="term" value="P:nucleocytoplasmic transport"/>
    <property type="evidence" value="ECO:0007669"/>
    <property type="project" value="InterPro"/>
</dbReference>
<keyword evidence="3" id="KW-1185">Reference proteome</keyword>
<sequence>MSILDDTDFIRVSTHAAESLVDAYYTALNSARAQLESFYVPVTQLPTGRSLPYISYNGQVFSDPAAFKKSFEEMPWTHYEAQSFDVHVMNPSMNAIESKSKKDHERNMSLVVQVSGYVRLHERKEGPLKGFSDSFVLVPNKEEAGGRQTGSSCEGMSITRFL</sequence>
<dbReference type="AlphaFoldDB" id="A0A6H0XZS1"/>
<protein>
    <recommendedName>
        <fullName evidence="1">NTF2 domain-containing protein</fullName>
    </recommendedName>
</protein>